<dbReference type="RefSeq" id="WP_018301563.1">
    <property type="nucleotide sequence ID" value="NZ_KB902277.1"/>
</dbReference>
<dbReference type="NCBIfam" id="TIGR00360">
    <property type="entry name" value="ComEC_N-term"/>
    <property type="match status" value="1"/>
</dbReference>
<evidence type="ECO:0000256" key="1">
    <source>
        <dbReference type="ARBA" id="ARBA00004651"/>
    </source>
</evidence>
<feature type="transmembrane region" description="Helical" evidence="6">
    <location>
        <begin position="404"/>
        <end position="430"/>
    </location>
</feature>
<dbReference type="InterPro" id="IPR025405">
    <property type="entry name" value="DUF4131"/>
</dbReference>
<evidence type="ECO:0000259" key="8">
    <source>
        <dbReference type="Pfam" id="PF13567"/>
    </source>
</evidence>
<dbReference type="PATRIC" id="fig|1123501.6.peg.2773"/>
<dbReference type="PANTHER" id="PTHR30619">
    <property type="entry name" value="DNA INTERNALIZATION/COMPETENCE PROTEIN COMEC/REC2"/>
    <property type="match status" value="1"/>
</dbReference>
<dbReference type="Proteomes" id="UP000035100">
    <property type="component" value="Unassembled WGS sequence"/>
</dbReference>
<dbReference type="GO" id="GO:0005886">
    <property type="term" value="C:plasma membrane"/>
    <property type="evidence" value="ECO:0007669"/>
    <property type="project" value="UniProtKB-SubCell"/>
</dbReference>
<keyword evidence="2" id="KW-1003">Cell membrane</keyword>
<dbReference type="Pfam" id="PF13567">
    <property type="entry name" value="DUF4131"/>
    <property type="match status" value="1"/>
</dbReference>
<feature type="transmembrane region" description="Helical" evidence="6">
    <location>
        <begin position="379"/>
        <end position="398"/>
    </location>
</feature>
<gene>
    <name evidence="9" type="ORF">Wenmar_02662</name>
</gene>
<proteinExistence type="predicted"/>
<reference evidence="9 10" key="1">
    <citation type="submission" date="2013-01" db="EMBL/GenBank/DDBJ databases">
        <authorList>
            <person name="Fiebig A."/>
            <person name="Goeker M."/>
            <person name="Klenk H.-P.P."/>
        </authorList>
    </citation>
    <scope>NUCLEOTIDE SEQUENCE [LARGE SCALE GENOMIC DNA]</scope>
    <source>
        <strain evidence="9 10">DSM 24838</strain>
    </source>
</reference>
<dbReference type="eggNOG" id="COG0658">
    <property type="taxonomic scope" value="Bacteria"/>
</dbReference>
<keyword evidence="3 6" id="KW-0812">Transmembrane</keyword>
<evidence type="ECO:0000313" key="10">
    <source>
        <dbReference type="Proteomes" id="UP000035100"/>
    </source>
</evidence>
<dbReference type="EMBL" id="AONG01000012">
    <property type="protein sequence ID" value="KIQ68930.1"/>
    <property type="molecule type" value="Genomic_DNA"/>
</dbReference>
<evidence type="ECO:0000256" key="6">
    <source>
        <dbReference type="SAM" id="Phobius"/>
    </source>
</evidence>
<feature type="transmembrane region" description="Helical" evidence="6">
    <location>
        <begin position="268"/>
        <end position="288"/>
    </location>
</feature>
<feature type="transmembrane region" description="Helical" evidence="6">
    <location>
        <begin position="28"/>
        <end position="46"/>
    </location>
</feature>
<feature type="domain" description="DUF4131" evidence="8">
    <location>
        <begin position="54"/>
        <end position="206"/>
    </location>
</feature>
<dbReference type="InterPro" id="IPR004477">
    <property type="entry name" value="ComEC_N"/>
</dbReference>
<comment type="caution">
    <text evidence="9">The sequence shown here is derived from an EMBL/GenBank/DDBJ whole genome shotgun (WGS) entry which is preliminary data.</text>
</comment>
<evidence type="ECO:0000256" key="3">
    <source>
        <dbReference type="ARBA" id="ARBA00022692"/>
    </source>
</evidence>
<dbReference type="Pfam" id="PF03772">
    <property type="entry name" value="Competence"/>
    <property type="match status" value="1"/>
</dbReference>
<name>A0A0D0NKU1_9RHOB</name>
<dbReference type="STRING" id="1123501.Wenmar_02662"/>
<keyword evidence="10" id="KW-1185">Reference proteome</keyword>
<organism evidence="9 10">
    <name type="scientific">Wenxinia marina DSM 24838</name>
    <dbReference type="NCBI Taxonomy" id="1123501"/>
    <lineage>
        <taxon>Bacteria</taxon>
        <taxon>Pseudomonadati</taxon>
        <taxon>Pseudomonadota</taxon>
        <taxon>Alphaproteobacteria</taxon>
        <taxon>Rhodobacterales</taxon>
        <taxon>Roseobacteraceae</taxon>
        <taxon>Wenxinia</taxon>
    </lineage>
</organism>
<protein>
    <submittedName>
        <fullName evidence="9">ComEC/Rec2-related protein</fullName>
    </submittedName>
</protein>
<evidence type="ECO:0000256" key="2">
    <source>
        <dbReference type="ARBA" id="ARBA00022475"/>
    </source>
</evidence>
<keyword evidence="5 6" id="KW-0472">Membrane</keyword>
<feature type="transmembrane region" description="Helical" evidence="6">
    <location>
        <begin position="52"/>
        <end position="69"/>
    </location>
</feature>
<feature type="domain" description="ComEC/Rec2-related protein" evidence="7">
    <location>
        <begin position="248"/>
        <end position="522"/>
    </location>
</feature>
<evidence type="ECO:0000259" key="7">
    <source>
        <dbReference type="Pfam" id="PF03772"/>
    </source>
</evidence>
<feature type="transmembrane region" description="Helical" evidence="6">
    <location>
        <begin position="335"/>
        <end position="367"/>
    </location>
</feature>
<dbReference type="AlphaFoldDB" id="A0A0D0NKU1"/>
<dbReference type="InterPro" id="IPR052159">
    <property type="entry name" value="Competence_DNA_uptake"/>
</dbReference>
<sequence>MLTLGRIGPAGGLLSGLAAALQRQRGHLATWSPVALAAGIGGYFALPAEPDAAAWVALALAALAAFGAARLAPEALAPLFAAFVFVAAGAALAGVRTHLTAAPVLPFRYYGPVEGRVVEIDRSASDAVRLTLDRVVLEDMAPDRTPRRVRLSLHGDQRWSEPQPGMTVILTGHLGPPAGPVEPGGFDFRLSAWFEGLGAVGYTRTPLLVWAAPDEGAGLVIHRLRGRIADGMRHRIDGDAGGFAAAVTTGDRSGLTRAATDALRDANLYHLVAISGMHMGLLVGFVFWMVRGAVSAIPLLALRLSSKKIAAVAALPAAAFYLALAGRALATERAFVMAAVALVAILLDRRVLTLRSVAVAALVMLVLRPEALLNPGFQMSFAAVTALVAGFAIIGQPLGPRWRWAVPAVMLLLSSALAGAATAPFAAAHFNRVAHYGLLANLLAVPAMGLLVMPGAVLAALLAPLGLAAPALWMMQAGSAWILRVAEWVGAMDGAVSTVVSPPAGVLPLLSFGALVVILWQGRGRWAGLAPVALAGWMWVTVDRPALLVTDTGGLIGLIGPEGRALSRGTGDGFAATVWLENDGDRATQEEAAARPGVPEVAPRTWRTEIGGAVVLAVRGTGALAALDGCGDASLLVTNAETDVPRPCDVYDAARLRRTGALAIRPDGQGGLAVLTVADVAGRRPWSQ</sequence>
<feature type="transmembrane region" description="Helical" evidence="6">
    <location>
        <begin position="76"/>
        <end position="95"/>
    </location>
</feature>
<evidence type="ECO:0000256" key="4">
    <source>
        <dbReference type="ARBA" id="ARBA00022989"/>
    </source>
</evidence>
<dbReference type="PANTHER" id="PTHR30619:SF1">
    <property type="entry name" value="RECOMBINATION PROTEIN 2"/>
    <property type="match status" value="1"/>
</dbReference>
<keyword evidence="4 6" id="KW-1133">Transmembrane helix</keyword>
<feature type="transmembrane region" description="Helical" evidence="6">
    <location>
        <begin position="495"/>
        <end position="520"/>
    </location>
</feature>
<accession>A0A0D0NKU1</accession>
<comment type="subcellular location">
    <subcellularLocation>
        <location evidence="1">Cell membrane</location>
        <topology evidence="1">Multi-pass membrane protein</topology>
    </subcellularLocation>
</comment>
<feature type="transmembrane region" description="Helical" evidence="6">
    <location>
        <begin position="442"/>
        <end position="475"/>
    </location>
</feature>
<evidence type="ECO:0000256" key="5">
    <source>
        <dbReference type="ARBA" id="ARBA00023136"/>
    </source>
</evidence>
<evidence type="ECO:0000313" key="9">
    <source>
        <dbReference type="EMBL" id="KIQ68930.1"/>
    </source>
</evidence>
<feature type="transmembrane region" description="Helical" evidence="6">
    <location>
        <begin position="309"/>
        <end position="329"/>
    </location>
</feature>